<feature type="region of interest" description="Disordered" evidence="1">
    <location>
        <begin position="14"/>
        <end position="167"/>
    </location>
</feature>
<gene>
    <name evidence="2" type="ORF">LshimejAT787_0105120</name>
</gene>
<dbReference type="OrthoDB" id="3233824at2759"/>
<feature type="compositionally biased region" description="Low complexity" evidence="1">
    <location>
        <begin position="98"/>
        <end position="112"/>
    </location>
</feature>
<reference evidence="2" key="1">
    <citation type="submission" date="2022-07" db="EMBL/GenBank/DDBJ databases">
        <title>The genome of Lyophyllum shimeji provides insight into the initial evolution of ectomycorrhizal fungal genome.</title>
        <authorList>
            <person name="Kobayashi Y."/>
            <person name="Shibata T."/>
            <person name="Hirakawa H."/>
            <person name="Shigenobu S."/>
            <person name="Nishiyama T."/>
            <person name="Yamada A."/>
            <person name="Hasebe M."/>
            <person name="Kawaguchi M."/>
        </authorList>
    </citation>
    <scope>NUCLEOTIDE SEQUENCE</scope>
    <source>
        <strain evidence="2">AT787</strain>
    </source>
</reference>
<feature type="compositionally biased region" description="Low complexity" evidence="1">
    <location>
        <begin position="28"/>
        <end position="40"/>
    </location>
</feature>
<feature type="compositionally biased region" description="Low complexity" evidence="1">
    <location>
        <begin position="75"/>
        <end position="90"/>
    </location>
</feature>
<proteinExistence type="predicted"/>
<name>A0A9P3PD56_LYOSH</name>
<comment type="caution">
    <text evidence="2">The sequence shown here is derived from an EMBL/GenBank/DDBJ whole genome shotgun (WGS) entry which is preliminary data.</text>
</comment>
<feature type="compositionally biased region" description="Basic residues" evidence="1">
    <location>
        <begin position="211"/>
        <end position="221"/>
    </location>
</feature>
<accession>A0A9P3PD56</accession>
<protein>
    <submittedName>
        <fullName evidence="2">Uncharacterized protein</fullName>
    </submittedName>
</protein>
<feature type="compositionally biased region" description="Basic residues" evidence="1">
    <location>
        <begin position="237"/>
        <end position="247"/>
    </location>
</feature>
<evidence type="ECO:0000313" key="3">
    <source>
        <dbReference type="Proteomes" id="UP001063166"/>
    </source>
</evidence>
<feature type="region of interest" description="Disordered" evidence="1">
    <location>
        <begin position="196"/>
        <end position="247"/>
    </location>
</feature>
<dbReference type="EMBL" id="BRPK01000001">
    <property type="protein sequence ID" value="GLB33628.1"/>
    <property type="molecule type" value="Genomic_DNA"/>
</dbReference>
<evidence type="ECO:0000256" key="1">
    <source>
        <dbReference type="SAM" id="MobiDB-lite"/>
    </source>
</evidence>
<sequence>MTSLPSFVELMASLGLDQTTKTPDRTPKSSLSSPSTSPRLVGAALPFHSRSKSNQSLRESSRPRATRYSPYSPVLSASRRGSLSSVSSCSLDRDRSPLRAISSSPRAASSPRLSRRSTNKLSVNVYGSTSDLPANTPISSYVRRKTPGASPTSPTFPYESRDSPPPMPVLVPTLPSFWPNSANSDSFPVTPNDAESISYDKDYSFGDATKSRSHRHRRHAGIRISTPPQSADLTAHYPRRRSLAPVA</sequence>
<organism evidence="2 3">
    <name type="scientific">Lyophyllum shimeji</name>
    <name type="common">Hon-shimeji</name>
    <name type="synonym">Tricholoma shimeji</name>
    <dbReference type="NCBI Taxonomy" id="47721"/>
    <lineage>
        <taxon>Eukaryota</taxon>
        <taxon>Fungi</taxon>
        <taxon>Dikarya</taxon>
        <taxon>Basidiomycota</taxon>
        <taxon>Agaricomycotina</taxon>
        <taxon>Agaricomycetes</taxon>
        <taxon>Agaricomycetidae</taxon>
        <taxon>Agaricales</taxon>
        <taxon>Tricholomatineae</taxon>
        <taxon>Lyophyllaceae</taxon>
        <taxon>Lyophyllum</taxon>
    </lineage>
</organism>
<dbReference type="AlphaFoldDB" id="A0A9P3PD56"/>
<evidence type="ECO:0000313" key="2">
    <source>
        <dbReference type="EMBL" id="GLB33628.1"/>
    </source>
</evidence>
<feature type="compositionally biased region" description="Polar residues" evidence="1">
    <location>
        <begin position="119"/>
        <end position="139"/>
    </location>
</feature>
<keyword evidence="3" id="KW-1185">Reference proteome</keyword>
<dbReference type="Proteomes" id="UP001063166">
    <property type="component" value="Unassembled WGS sequence"/>
</dbReference>